<keyword evidence="3" id="KW-1185">Reference proteome</keyword>
<dbReference type="VEuPathDB" id="VectorBase:RSAN_048922"/>
<protein>
    <submittedName>
        <fullName evidence="2">Uncharacterized protein</fullName>
    </submittedName>
</protein>
<evidence type="ECO:0000313" key="2">
    <source>
        <dbReference type="EMBL" id="KAH7963176.1"/>
    </source>
</evidence>
<dbReference type="AlphaFoldDB" id="A0A9D4Q502"/>
<keyword evidence="1" id="KW-0732">Signal</keyword>
<name>A0A9D4Q502_RHISA</name>
<organism evidence="2 3">
    <name type="scientific">Rhipicephalus sanguineus</name>
    <name type="common">Brown dog tick</name>
    <name type="synonym">Ixodes sanguineus</name>
    <dbReference type="NCBI Taxonomy" id="34632"/>
    <lineage>
        <taxon>Eukaryota</taxon>
        <taxon>Metazoa</taxon>
        <taxon>Ecdysozoa</taxon>
        <taxon>Arthropoda</taxon>
        <taxon>Chelicerata</taxon>
        <taxon>Arachnida</taxon>
        <taxon>Acari</taxon>
        <taxon>Parasitiformes</taxon>
        <taxon>Ixodida</taxon>
        <taxon>Ixodoidea</taxon>
        <taxon>Ixodidae</taxon>
        <taxon>Rhipicephalinae</taxon>
        <taxon>Rhipicephalus</taxon>
        <taxon>Rhipicephalus</taxon>
    </lineage>
</organism>
<dbReference type="Proteomes" id="UP000821837">
    <property type="component" value="Chromosome 3"/>
</dbReference>
<feature type="signal peptide" evidence="1">
    <location>
        <begin position="1"/>
        <end position="20"/>
    </location>
</feature>
<comment type="caution">
    <text evidence="2">The sequence shown here is derived from an EMBL/GenBank/DDBJ whole genome shotgun (WGS) entry which is preliminary data.</text>
</comment>
<evidence type="ECO:0000256" key="1">
    <source>
        <dbReference type="SAM" id="SignalP"/>
    </source>
</evidence>
<reference evidence="2" key="2">
    <citation type="submission" date="2021-09" db="EMBL/GenBank/DDBJ databases">
        <authorList>
            <person name="Jia N."/>
            <person name="Wang J."/>
            <person name="Shi W."/>
            <person name="Du L."/>
            <person name="Sun Y."/>
            <person name="Zhan W."/>
            <person name="Jiang J."/>
            <person name="Wang Q."/>
            <person name="Zhang B."/>
            <person name="Ji P."/>
            <person name="Sakyi L.B."/>
            <person name="Cui X."/>
            <person name="Yuan T."/>
            <person name="Jiang B."/>
            <person name="Yang W."/>
            <person name="Lam T.T.-Y."/>
            <person name="Chang Q."/>
            <person name="Ding S."/>
            <person name="Wang X."/>
            <person name="Zhu J."/>
            <person name="Ruan X."/>
            <person name="Zhao L."/>
            <person name="Wei J."/>
            <person name="Que T."/>
            <person name="Du C."/>
            <person name="Cheng J."/>
            <person name="Dai P."/>
            <person name="Han X."/>
            <person name="Huang E."/>
            <person name="Gao Y."/>
            <person name="Liu J."/>
            <person name="Shao H."/>
            <person name="Ye R."/>
            <person name="Li L."/>
            <person name="Wei W."/>
            <person name="Wang X."/>
            <person name="Wang C."/>
            <person name="Huo Q."/>
            <person name="Li W."/>
            <person name="Guo W."/>
            <person name="Chen H."/>
            <person name="Chen S."/>
            <person name="Zhou L."/>
            <person name="Zhou L."/>
            <person name="Ni X."/>
            <person name="Tian J."/>
            <person name="Zhou Y."/>
            <person name="Sheng Y."/>
            <person name="Liu T."/>
            <person name="Pan Y."/>
            <person name="Xia L."/>
            <person name="Li J."/>
            <person name="Zhao F."/>
            <person name="Cao W."/>
        </authorList>
    </citation>
    <scope>NUCLEOTIDE SEQUENCE</scope>
    <source>
        <strain evidence="2">Rsan-2018</strain>
        <tissue evidence="2">Larvae</tissue>
    </source>
</reference>
<proteinExistence type="predicted"/>
<accession>A0A9D4Q502</accession>
<gene>
    <name evidence="2" type="ORF">HPB52_019899</name>
</gene>
<dbReference type="EMBL" id="JABSTV010001249">
    <property type="protein sequence ID" value="KAH7963176.1"/>
    <property type="molecule type" value="Genomic_DNA"/>
</dbReference>
<feature type="chain" id="PRO_5039725545" evidence="1">
    <location>
        <begin position="21"/>
        <end position="386"/>
    </location>
</feature>
<evidence type="ECO:0000313" key="3">
    <source>
        <dbReference type="Proteomes" id="UP000821837"/>
    </source>
</evidence>
<reference evidence="2" key="1">
    <citation type="journal article" date="2020" name="Cell">
        <title>Large-Scale Comparative Analyses of Tick Genomes Elucidate Their Genetic Diversity and Vector Capacities.</title>
        <authorList>
            <consortium name="Tick Genome and Microbiome Consortium (TIGMIC)"/>
            <person name="Jia N."/>
            <person name="Wang J."/>
            <person name="Shi W."/>
            <person name="Du L."/>
            <person name="Sun Y."/>
            <person name="Zhan W."/>
            <person name="Jiang J.F."/>
            <person name="Wang Q."/>
            <person name="Zhang B."/>
            <person name="Ji P."/>
            <person name="Bell-Sakyi L."/>
            <person name="Cui X.M."/>
            <person name="Yuan T.T."/>
            <person name="Jiang B.G."/>
            <person name="Yang W.F."/>
            <person name="Lam T.T."/>
            <person name="Chang Q.C."/>
            <person name="Ding S.J."/>
            <person name="Wang X.J."/>
            <person name="Zhu J.G."/>
            <person name="Ruan X.D."/>
            <person name="Zhao L."/>
            <person name="Wei J.T."/>
            <person name="Ye R.Z."/>
            <person name="Que T.C."/>
            <person name="Du C.H."/>
            <person name="Zhou Y.H."/>
            <person name="Cheng J.X."/>
            <person name="Dai P.F."/>
            <person name="Guo W.B."/>
            <person name="Han X.H."/>
            <person name="Huang E.J."/>
            <person name="Li L.F."/>
            <person name="Wei W."/>
            <person name="Gao Y.C."/>
            <person name="Liu J.Z."/>
            <person name="Shao H.Z."/>
            <person name="Wang X."/>
            <person name="Wang C.C."/>
            <person name="Yang T.C."/>
            <person name="Huo Q.B."/>
            <person name="Li W."/>
            <person name="Chen H.Y."/>
            <person name="Chen S.E."/>
            <person name="Zhou L.G."/>
            <person name="Ni X.B."/>
            <person name="Tian J.H."/>
            <person name="Sheng Y."/>
            <person name="Liu T."/>
            <person name="Pan Y.S."/>
            <person name="Xia L.Y."/>
            <person name="Li J."/>
            <person name="Zhao F."/>
            <person name="Cao W.C."/>
        </authorList>
    </citation>
    <scope>NUCLEOTIDE SEQUENCE</scope>
    <source>
        <strain evidence="2">Rsan-2018</strain>
    </source>
</reference>
<sequence length="386" mass="42691">MQSLTCVLGFFLLPALLAGAADLTRHTPPGLKCTLSPTTCPVCPENVPTDVCEYGFVARVSTLTPFRKVGQRDLCGRLRLMSVLVGPEDVVSRTPVVSFKEGCTCAAALNAEDQFYVLLKEVPGVYATKPTQLVLDSNVTVLPYTFEQSRALHRQLTECRTAQKRSDYGYGGSAYTSSSYMVKTIKYYYPAPSYGGDDSYSGYGLTYIPAHGYGGSRYQTKRQDHSSYISSASSYPASSVSYTYVTYMPPSYGGVKGYEGKQKKGTRYGGYAATIRYDPTYEPNPGYKAPGWYVPYVKKYLVRKRRDITQQKTTRYDALGRNARKTTPVMAFSTQYLKPLSYPGYRGYDYGKKMSFGLAGRPYFSGADSAFYRGTTGYGGYGSLPF</sequence>